<accession>A0ACD5TJS0</accession>
<dbReference type="Proteomes" id="UP001732700">
    <property type="component" value="Chromosome 1A"/>
</dbReference>
<keyword evidence="2" id="KW-1185">Reference proteome</keyword>
<name>A0ACD5TJS0_AVESA</name>
<proteinExistence type="predicted"/>
<sequence>MSSQLATPAAAASPLLSALCSRPPRAFLRFCVFPGRRGGGVRCSVSHLPSGSKRGWATAFDSAKRPGGKGIVPNVEISSPPEAENCLCFPAKGNYNMVTIVSMALCLLHRVVIGRMQLMMKLFPGMSNNITSLPFACMSDPIRTPVPLKLDVTLPPLPDVKWSISRLYYLFNTQLDRNIALSIITLLVTCFSIVFVGGLLFHKFRKKEQPLEDCLWEAWACLCSSSTHLRRILLLSELPRKHIEKVGDSISKDLNHVDVFTKSCSLSLTKSFERAAANKAKSIIILPSKNERYA</sequence>
<reference evidence="1" key="1">
    <citation type="submission" date="2021-05" db="EMBL/GenBank/DDBJ databases">
        <authorList>
            <person name="Scholz U."/>
            <person name="Mascher M."/>
            <person name="Fiebig A."/>
        </authorList>
    </citation>
    <scope>NUCLEOTIDE SEQUENCE [LARGE SCALE GENOMIC DNA]</scope>
</reference>
<protein>
    <submittedName>
        <fullName evidence="1">Uncharacterized protein</fullName>
    </submittedName>
</protein>
<evidence type="ECO:0000313" key="2">
    <source>
        <dbReference type="Proteomes" id="UP001732700"/>
    </source>
</evidence>
<dbReference type="EnsemblPlants" id="AVESA.00010b.r2.1AG0070170.1">
    <property type="protein sequence ID" value="AVESA.00010b.r2.1AG0070170.1.CDS"/>
    <property type="gene ID" value="AVESA.00010b.r2.1AG0070170"/>
</dbReference>
<evidence type="ECO:0000313" key="1">
    <source>
        <dbReference type="EnsemblPlants" id="AVESA.00010b.r2.1AG0070170.1.CDS"/>
    </source>
</evidence>
<reference evidence="1" key="2">
    <citation type="submission" date="2025-09" db="UniProtKB">
        <authorList>
            <consortium name="EnsemblPlants"/>
        </authorList>
    </citation>
    <scope>IDENTIFICATION</scope>
</reference>
<organism evidence="1 2">
    <name type="scientific">Avena sativa</name>
    <name type="common">Oat</name>
    <dbReference type="NCBI Taxonomy" id="4498"/>
    <lineage>
        <taxon>Eukaryota</taxon>
        <taxon>Viridiplantae</taxon>
        <taxon>Streptophyta</taxon>
        <taxon>Embryophyta</taxon>
        <taxon>Tracheophyta</taxon>
        <taxon>Spermatophyta</taxon>
        <taxon>Magnoliopsida</taxon>
        <taxon>Liliopsida</taxon>
        <taxon>Poales</taxon>
        <taxon>Poaceae</taxon>
        <taxon>BOP clade</taxon>
        <taxon>Pooideae</taxon>
        <taxon>Poodae</taxon>
        <taxon>Poeae</taxon>
        <taxon>Poeae Chloroplast Group 1 (Aveneae type)</taxon>
        <taxon>Aveninae</taxon>
        <taxon>Avena</taxon>
    </lineage>
</organism>